<dbReference type="AlphaFoldDB" id="A0A9P3HIZ3"/>
<evidence type="ECO:0000256" key="1">
    <source>
        <dbReference type="SAM" id="MobiDB-lite"/>
    </source>
</evidence>
<sequence length="108" mass="11914">MGGAQATSPWLTIGVEFQPRNQRYPTGDAKGKGKQNQLNQQTAGTPDLSAEHQQEPPSPGTRKRKQSDCVTLEPWQTLTKTVHNLPRSCSLPSSRSLTLERIKPPILL</sequence>
<feature type="region of interest" description="Disordered" evidence="1">
    <location>
        <begin position="1"/>
        <end position="69"/>
    </location>
</feature>
<reference evidence="2" key="2">
    <citation type="journal article" date="2022" name="Microbiol. Resour. Announc.">
        <title>Whole-Genome Sequence of Entomortierella parvispora E1425, a Mucoromycotan Fungus Associated with Burkholderiaceae-Related Endosymbiotic Bacteria.</title>
        <authorList>
            <person name="Herlambang A."/>
            <person name="Guo Y."/>
            <person name="Takashima Y."/>
            <person name="Narisawa K."/>
            <person name="Ohta H."/>
            <person name="Nishizawa T."/>
        </authorList>
    </citation>
    <scope>NUCLEOTIDE SEQUENCE</scope>
    <source>
        <strain evidence="2">E1425</strain>
    </source>
</reference>
<organism evidence="2 3">
    <name type="scientific">Entomortierella parvispora</name>
    <dbReference type="NCBI Taxonomy" id="205924"/>
    <lineage>
        <taxon>Eukaryota</taxon>
        <taxon>Fungi</taxon>
        <taxon>Fungi incertae sedis</taxon>
        <taxon>Mucoromycota</taxon>
        <taxon>Mortierellomycotina</taxon>
        <taxon>Mortierellomycetes</taxon>
        <taxon>Mortierellales</taxon>
        <taxon>Mortierellaceae</taxon>
        <taxon>Entomortierella</taxon>
    </lineage>
</organism>
<protein>
    <submittedName>
        <fullName evidence="2">Uncharacterized protein</fullName>
    </submittedName>
</protein>
<accession>A0A9P3HIZ3</accession>
<gene>
    <name evidence="2" type="ORF">EMPS_09939</name>
</gene>
<proteinExistence type="predicted"/>
<evidence type="ECO:0000313" key="2">
    <source>
        <dbReference type="EMBL" id="GJJ77580.1"/>
    </source>
</evidence>
<keyword evidence="3" id="KW-1185">Reference proteome</keyword>
<feature type="compositionally biased region" description="Polar residues" evidence="1">
    <location>
        <begin position="1"/>
        <end position="10"/>
    </location>
</feature>
<reference evidence="2" key="1">
    <citation type="submission" date="2021-11" db="EMBL/GenBank/DDBJ databases">
        <authorList>
            <person name="Herlambang A."/>
            <person name="Guo Y."/>
            <person name="Takashima Y."/>
            <person name="Nishizawa T."/>
        </authorList>
    </citation>
    <scope>NUCLEOTIDE SEQUENCE</scope>
    <source>
        <strain evidence="2">E1425</strain>
    </source>
</reference>
<name>A0A9P3HIZ3_9FUNG</name>
<evidence type="ECO:0000313" key="3">
    <source>
        <dbReference type="Proteomes" id="UP000827284"/>
    </source>
</evidence>
<dbReference type="Proteomes" id="UP000827284">
    <property type="component" value="Unassembled WGS sequence"/>
</dbReference>
<comment type="caution">
    <text evidence="2">The sequence shown here is derived from an EMBL/GenBank/DDBJ whole genome shotgun (WGS) entry which is preliminary data.</text>
</comment>
<dbReference type="EMBL" id="BQFW01000013">
    <property type="protein sequence ID" value="GJJ77580.1"/>
    <property type="molecule type" value="Genomic_DNA"/>
</dbReference>